<dbReference type="GeneID" id="66578974"/>
<gene>
    <name evidence="1" type="ORF">DWW32_02305</name>
</gene>
<comment type="caution">
    <text evidence="1">The sequence shown here is derived from an EMBL/GenBank/DDBJ whole genome shotgun (WGS) entry which is preliminary data.</text>
</comment>
<organism evidence="1 2">
    <name type="scientific">Holdemanella biformis</name>
    <dbReference type="NCBI Taxonomy" id="1735"/>
    <lineage>
        <taxon>Bacteria</taxon>
        <taxon>Bacillati</taxon>
        <taxon>Bacillota</taxon>
        <taxon>Erysipelotrichia</taxon>
        <taxon>Erysipelotrichales</taxon>
        <taxon>Erysipelotrichaceae</taxon>
        <taxon>Holdemanella</taxon>
    </lineage>
</organism>
<protein>
    <submittedName>
        <fullName evidence="1">Uncharacterized protein</fullName>
    </submittedName>
</protein>
<dbReference type="EMBL" id="QRYQ01000003">
    <property type="protein sequence ID" value="RGU93184.1"/>
    <property type="molecule type" value="Genomic_DNA"/>
</dbReference>
<accession>A0A395W8K7</accession>
<evidence type="ECO:0000313" key="2">
    <source>
        <dbReference type="Proteomes" id="UP000265489"/>
    </source>
</evidence>
<reference evidence="1 2" key="1">
    <citation type="submission" date="2018-08" db="EMBL/GenBank/DDBJ databases">
        <title>A genome reference for cultivated species of the human gut microbiota.</title>
        <authorList>
            <person name="Zou Y."/>
            <person name="Xue W."/>
            <person name="Luo G."/>
        </authorList>
    </citation>
    <scope>NUCLEOTIDE SEQUENCE [LARGE SCALE GENOMIC DNA]</scope>
    <source>
        <strain evidence="1 2">AF15-20</strain>
    </source>
</reference>
<proteinExistence type="predicted"/>
<dbReference type="AlphaFoldDB" id="A0A395W8K7"/>
<dbReference type="RefSeq" id="WP_118324622.1">
    <property type="nucleotide sequence ID" value="NZ_JAJFOZ010000061.1"/>
</dbReference>
<dbReference type="Proteomes" id="UP000265489">
    <property type="component" value="Unassembled WGS sequence"/>
</dbReference>
<sequence>MLKDTINKIIYFDKETIRNILQERDRGELLRTTDISSNLQTRGTIATEASAKLKLDVPLISRISFLFTGKIEASYVVKRDSTTTISSTEISEFEQLKSLLTVIKDVQLSDIENSSTSLRVAGGYLKIVKGDIDGVDTKEFKTVMDSYDGYDTYKVDEKRYVRFNNAAFVSNYKRNDLLTTTMTLYCIPVGEFNKKRFDFIEEIGKMERLVVSAEKPKSLADIYPSEVQLASVNVKNQDVEKKNDTVVLYDVLYACITTETVNGR</sequence>
<name>A0A395W8K7_9FIRM</name>
<evidence type="ECO:0000313" key="1">
    <source>
        <dbReference type="EMBL" id="RGU93184.1"/>
    </source>
</evidence>